<dbReference type="InterPro" id="IPR020610">
    <property type="entry name" value="Thiolase_AS"/>
</dbReference>
<evidence type="ECO:0000313" key="15">
    <source>
        <dbReference type="Proteomes" id="UP001164420"/>
    </source>
</evidence>
<dbReference type="CDD" id="cd00751">
    <property type="entry name" value="thiolase"/>
    <property type="match status" value="1"/>
</dbReference>
<dbReference type="InterPro" id="IPR020613">
    <property type="entry name" value="Thiolase_CS"/>
</dbReference>
<dbReference type="NCBIfam" id="NF006551">
    <property type="entry name" value="PRK09050.1"/>
    <property type="match status" value="1"/>
</dbReference>
<dbReference type="GO" id="GO:0033812">
    <property type="term" value="F:3-oxoadipyl-CoA thiolase activity"/>
    <property type="evidence" value="ECO:0007669"/>
    <property type="project" value="UniProtKB-EC"/>
</dbReference>
<keyword evidence="6 11" id="KW-0808">Transferase</keyword>
<keyword evidence="15" id="KW-1185">Reference proteome</keyword>
<evidence type="ECO:0000256" key="11">
    <source>
        <dbReference type="RuleBase" id="RU003557"/>
    </source>
</evidence>
<dbReference type="PROSITE" id="PS00099">
    <property type="entry name" value="THIOLASE_3"/>
    <property type="match status" value="1"/>
</dbReference>
<dbReference type="PROSITE" id="PS00737">
    <property type="entry name" value="THIOLASE_2"/>
    <property type="match status" value="1"/>
</dbReference>
<evidence type="ECO:0000256" key="3">
    <source>
        <dbReference type="ARBA" id="ARBA00010982"/>
    </source>
</evidence>
<dbReference type="InterPro" id="IPR002155">
    <property type="entry name" value="Thiolase"/>
</dbReference>
<evidence type="ECO:0000313" key="14">
    <source>
        <dbReference type="EMBL" id="MCT7313360.1"/>
    </source>
</evidence>
<evidence type="ECO:0000256" key="7">
    <source>
        <dbReference type="ARBA" id="ARBA00022797"/>
    </source>
</evidence>
<dbReference type="NCBIfam" id="TIGR02430">
    <property type="entry name" value="pcaF"/>
    <property type="match status" value="1"/>
</dbReference>
<feature type="domain" description="Thiolase C-terminal" evidence="13">
    <location>
        <begin position="276"/>
        <end position="399"/>
    </location>
</feature>
<gene>
    <name evidence="14" type="primary">pcaF</name>
    <name evidence="14" type="ORF">N5J06_20485</name>
</gene>
<keyword evidence="8 11" id="KW-0012">Acyltransferase</keyword>
<comment type="caution">
    <text evidence="14">The sequence shown here is derived from an EMBL/GenBank/DDBJ whole genome shotgun (WGS) entry which is preliminary data.</text>
</comment>
<evidence type="ECO:0000256" key="6">
    <source>
        <dbReference type="ARBA" id="ARBA00022679"/>
    </source>
</evidence>
<comment type="function">
    <text evidence="1">Catalyzes thiolytic cleavage of beta-ketoadipyl-CoA to succinyl-CoA and acetyl-CoA.</text>
</comment>
<evidence type="ECO:0000256" key="8">
    <source>
        <dbReference type="ARBA" id="ARBA00023315"/>
    </source>
</evidence>
<dbReference type="PANTHER" id="PTHR18919">
    <property type="entry name" value="ACETYL-COA C-ACYLTRANSFERASE"/>
    <property type="match status" value="1"/>
</dbReference>
<comment type="similarity">
    <text evidence="3 11">Belongs to the thiolase-like superfamily. Thiolase family.</text>
</comment>
<evidence type="ECO:0000256" key="10">
    <source>
        <dbReference type="ARBA" id="ARBA00048527"/>
    </source>
</evidence>
<comment type="pathway">
    <text evidence="2">Aromatic compound metabolism; beta-ketoadipate pathway; acetyl-CoA and succinyl-CoA from 3-oxoadipate: step 2/2.</text>
</comment>
<comment type="catalytic activity">
    <reaction evidence="10">
        <text>succinyl-CoA + acetyl-CoA = 3-oxoadipyl-CoA + CoA</text>
        <dbReference type="Rhea" id="RHEA:19481"/>
        <dbReference type="ChEBI" id="CHEBI:57287"/>
        <dbReference type="ChEBI" id="CHEBI:57288"/>
        <dbReference type="ChEBI" id="CHEBI:57292"/>
        <dbReference type="ChEBI" id="CHEBI:57348"/>
        <dbReference type="EC" id="2.3.1.174"/>
    </reaction>
</comment>
<evidence type="ECO:0000256" key="1">
    <source>
        <dbReference type="ARBA" id="ARBA00003720"/>
    </source>
</evidence>
<evidence type="ECO:0000259" key="13">
    <source>
        <dbReference type="Pfam" id="PF02803"/>
    </source>
</evidence>
<accession>A0ABT2LD76</accession>
<proteinExistence type="inferred from homology"/>
<dbReference type="NCBIfam" id="TIGR01930">
    <property type="entry name" value="AcCoA-C-Actrans"/>
    <property type="match status" value="1"/>
</dbReference>
<dbReference type="PANTHER" id="PTHR18919:SF107">
    <property type="entry name" value="ACETYL-COA ACETYLTRANSFERASE, CYTOSOLIC"/>
    <property type="match status" value="1"/>
</dbReference>
<dbReference type="Pfam" id="PF00108">
    <property type="entry name" value="Thiolase_N"/>
    <property type="match status" value="1"/>
</dbReference>
<keyword evidence="7" id="KW-0058">Aromatic hydrocarbons catabolism</keyword>
<evidence type="ECO:0000256" key="4">
    <source>
        <dbReference type="ARBA" id="ARBA00012233"/>
    </source>
</evidence>
<dbReference type="SUPFAM" id="SSF53901">
    <property type="entry name" value="Thiolase-like"/>
    <property type="match status" value="2"/>
</dbReference>
<protein>
    <recommendedName>
        <fullName evidence="5">Beta-ketoadipyl-CoA thiolase</fullName>
        <ecNumber evidence="4">2.3.1.174</ecNumber>
    </recommendedName>
    <alternativeName>
        <fullName evidence="9">3-oxoadipyl-CoA thiolase</fullName>
    </alternativeName>
</protein>
<dbReference type="RefSeq" id="WP_260779832.1">
    <property type="nucleotide sequence ID" value="NZ_JAOCQI010000003.1"/>
</dbReference>
<dbReference type="Proteomes" id="UP001164420">
    <property type="component" value="Unassembled WGS sequence"/>
</dbReference>
<feature type="domain" description="Thiolase N-terminal" evidence="12">
    <location>
        <begin position="5"/>
        <end position="268"/>
    </location>
</feature>
<evidence type="ECO:0000256" key="5">
    <source>
        <dbReference type="ARBA" id="ARBA00016181"/>
    </source>
</evidence>
<evidence type="ECO:0000259" key="12">
    <source>
        <dbReference type="Pfam" id="PF00108"/>
    </source>
</evidence>
<dbReference type="EMBL" id="JAOCQI010000003">
    <property type="protein sequence ID" value="MCT7313360.1"/>
    <property type="molecule type" value="Genomic_DNA"/>
</dbReference>
<sequence>MTEAFICDAIRTPIGRYGGSLSAVRADDLGAVPLKALMARNPQVDWSAIDDVIFGCANQAGEDNRNVARMSSLLAGLPDSVPGSTINRLCGSGMDATGTAARAIRSGETALMIAGGVESMSRAPFVMGKAASAFSRDAAIYDTTIGWRFVNPLMKAQYGVDSMPETAENVATDYKINREDQDRFALRSQASAARAQEDGTLAQEITPVTIPQKKGDAIVVDRDEHPRATSMEALAKLKGVVRPDGTVTAGNASGVNDGACALLLANEDSAKRFGLTPRARIVGMATAGVPPRVMGIGPAPASQKLLKQLGLTIDQMDVIELNEAFAAQGLAVTRQLGVRDDDPRVNPNGGAIALGHPLGMSGARLVTTAMYQLQRTGGRYALCTMCIGVGQGIALVIERV</sequence>
<organism evidence="14 15">
    <name type="scientific">Ralstonia mojiangensis</name>
    <dbReference type="NCBI Taxonomy" id="2953895"/>
    <lineage>
        <taxon>Bacteria</taxon>
        <taxon>Pseudomonadati</taxon>
        <taxon>Pseudomonadota</taxon>
        <taxon>Betaproteobacteria</taxon>
        <taxon>Burkholderiales</taxon>
        <taxon>Burkholderiaceae</taxon>
        <taxon>Ralstonia</taxon>
    </lineage>
</organism>
<dbReference type="PIRSF" id="PIRSF000429">
    <property type="entry name" value="Ac-CoA_Ac_transf"/>
    <property type="match status" value="1"/>
</dbReference>
<dbReference type="Gene3D" id="3.40.47.10">
    <property type="match status" value="1"/>
</dbReference>
<dbReference type="InterPro" id="IPR020617">
    <property type="entry name" value="Thiolase_C"/>
</dbReference>
<evidence type="ECO:0000256" key="9">
    <source>
        <dbReference type="ARBA" id="ARBA00041222"/>
    </source>
</evidence>
<dbReference type="InterPro" id="IPR012793">
    <property type="entry name" value="PcaF"/>
</dbReference>
<dbReference type="InterPro" id="IPR020616">
    <property type="entry name" value="Thiolase_N"/>
</dbReference>
<name>A0ABT2LD76_9RALS</name>
<evidence type="ECO:0000256" key="2">
    <source>
        <dbReference type="ARBA" id="ARBA00005071"/>
    </source>
</evidence>
<dbReference type="InterPro" id="IPR016039">
    <property type="entry name" value="Thiolase-like"/>
</dbReference>
<dbReference type="EC" id="2.3.1.174" evidence="4"/>
<dbReference type="Pfam" id="PF02803">
    <property type="entry name" value="Thiolase_C"/>
    <property type="match status" value="1"/>
</dbReference>
<reference evidence="14 15" key="1">
    <citation type="journal article" date="2023" name="Front. Microbiol.">
        <title>Ralstonia chuxiongensis sp. nov., Ralstonia mojiangensis sp. nov., and Ralstonia soli sp. nov., isolated from tobacco fields, are three novel species in the family Burkholderiaceae.</title>
        <authorList>
            <person name="Lu C.H."/>
            <person name="Zhang Y.Y."/>
            <person name="Jiang N."/>
            <person name="Chen W."/>
            <person name="Shao X."/>
            <person name="Zhao Z.M."/>
            <person name="Lu W.L."/>
            <person name="Hu X."/>
            <person name="Xi Y.X."/>
            <person name="Zou S.Y."/>
            <person name="Wei Q.J."/>
            <person name="Lin Z.L."/>
            <person name="Gong L."/>
            <person name="Gai X.T."/>
            <person name="Zhang L.Q."/>
            <person name="Li J.Y."/>
            <person name="Jin Y."/>
            <person name="Xia Z.Y."/>
        </authorList>
    </citation>
    <scope>NUCLEOTIDE SEQUENCE [LARGE SCALE GENOMIC DNA]</scope>
    <source>
        <strain evidence="14 15">22TCJT01-1</strain>
    </source>
</reference>